<dbReference type="SUPFAM" id="SSF51735">
    <property type="entry name" value="NAD(P)-binding Rossmann-fold domains"/>
    <property type="match status" value="1"/>
</dbReference>
<reference evidence="3" key="1">
    <citation type="submission" date="2014-12" db="EMBL/GenBank/DDBJ databases">
        <title>Genome Sequence of Valsa Canker Pathogens Uncovers a Specific Adaption of Colonization on Woody Bark.</title>
        <authorList>
            <person name="Yin Z."/>
            <person name="Liu H."/>
            <person name="Gao X."/>
            <person name="Li Z."/>
            <person name="Song N."/>
            <person name="Ke X."/>
            <person name="Dai Q."/>
            <person name="Wu Y."/>
            <person name="Sun Y."/>
            <person name="Xu J.-R."/>
            <person name="Kang Z.K."/>
            <person name="Wang L."/>
            <person name="Huang L."/>
        </authorList>
    </citation>
    <scope>NUCLEOTIDE SEQUENCE [LARGE SCALE GENOMIC DNA]</scope>
    <source>
        <strain evidence="3">03-8</strain>
    </source>
</reference>
<dbReference type="Pfam" id="PF00106">
    <property type="entry name" value="adh_short"/>
    <property type="match status" value="1"/>
</dbReference>
<protein>
    <submittedName>
        <fullName evidence="3">Uncharacterized protein</fullName>
    </submittedName>
</protein>
<comment type="similarity">
    <text evidence="1">Belongs to the short-chain dehydrogenases/reductases (SDR) family.</text>
</comment>
<name>A0A194VL15_CYTMA</name>
<dbReference type="PANTHER" id="PTHR43008">
    <property type="entry name" value="BENZIL REDUCTASE"/>
    <property type="match status" value="1"/>
</dbReference>
<dbReference type="SMR" id="A0A194VL15"/>
<evidence type="ECO:0000256" key="1">
    <source>
        <dbReference type="ARBA" id="ARBA00006484"/>
    </source>
</evidence>
<dbReference type="InterPro" id="IPR036291">
    <property type="entry name" value="NAD(P)-bd_dom_sf"/>
</dbReference>
<dbReference type="Proteomes" id="UP000078559">
    <property type="component" value="Chromosome 1"/>
</dbReference>
<keyword evidence="4" id="KW-1185">Reference proteome</keyword>
<dbReference type="GO" id="GO:0016616">
    <property type="term" value="F:oxidoreductase activity, acting on the CH-OH group of donors, NAD or NADP as acceptor"/>
    <property type="evidence" value="ECO:0007669"/>
    <property type="project" value="UniProtKB-ARBA"/>
</dbReference>
<keyword evidence="2" id="KW-0560">Oxidoreductase</keyword>
<dbReference type="PANTHER" id="PTHR43008:SF4">
    <property type="entry name" value="CHAIN DEHYDROGENASE, PUTATIVE (AFU_ORTHOLOGUE AFUA_4G08710)-RELATED"/>
    <property type="match status" value="1"/>
</dbReference>
<dbReference type="AlphaFoldDB" id="A0A194VL15"/>
<proteinExistence type="inferred from homology"/>
<dbReference type="EMBL" id="CM003098">
    <property type="protein sequence ID" value="KUI64849.1"/>
    <property type="molecule type" value="Genomic_DNA"/>
</dbReference>
<evidence type="ECO:0000256" key="2">
    <source>
        <dbReference type="ARBA" id="ARBA00023002"/>
    </source>
</evidence>
<gene>
    <name evidence="3" type="ORF">VM1G_00105</name>
</gene>
<accession>A0A194VL15</accession>
<dbReference type="InterPro" id="IPR002347">
    <property type="entry name" value="SDR_fam"/>
</dbReference>
<dbReference type="GO" id="GO:0050664">
    <property type="term" value="F:oxidoreductase activity, acting on NAD(P)H, oxygen as acceptor"/>
    <property type="evidence" value="ECO:0007669"/>
    <property type="project" value="TreeGrafter"/>
</dbReference>
<organism evidence="3 4">
    <name type="scientific">Cytospora mali</name>
    <name type="common">Apple Valsa canker fungus</name>
    <name type="synonym">Valsa mali</name>
    <dbReference type="NCBI Taxonomy" id="578113"/>
    <lineage>
        <taxon>Eukaryota</taxon>
        <taxon>Fungi</taxon>
        <taxon>Dikarya</taxon>
        <taxon>Ascomycota</taxon>
        <taxon>Pezizomycotina</taxon>
        <taxon>Sordariomycetes</taxon>
        <taxon>Sordariomycetidae</taxon>
        <taxon>Diaporthales</taxon>
        <taxon>Cytosporaceae</taxon>
        <taxon>Cytospora</taxon>
    </lineage>
</organism>
<dbReference type="CDD" id="cd05233">
    <property type="entry name" value="SDR_c"/>
    <property type="match status" value="1"/>
</dbReference>
<evidence type="ECO:0000313" key="4">
    <source>
        <dbReference type="Proteomes" id="UP000078559"/>
    </source>
</evidence>
<sequence>MSPVTPELFQTVTTIAREQGAGIRTNFTKTVHRSSYPAIDPSRPELSQKGRAVLITGGGTGIGLAIAKAFMIAEAKAIIIVGRRENVLADAKKDIEQEAQKAGKTTTQVLAQAVDVTDKSAVAALWSGLKDKGVVVDILVLNSAKFASFDSLLEVGSDEVWSTFEANVHGPLMMAEAFARQGGDTPKSLVNVATQAIHMFEKNELIISWHSPGYGLTKNAGALTIQQIASHSDPEKMQVVSFHPGVIYSSGWKEAGIPESFFPFDDESLAGSAAVWLASPEARFLHGRFVWSSWDVEELQTGEIRKKLDEDIGFLKIGVRGLKGADRDW</sequence>
<evidence type="ECO:0000313" key="3">
    <source>
        <dbReference type="EMBL" id="KUI64849.1"/>
    </source>
</evidence>
<dbReference type="OrthoDB" id="1933717at2759"/>
<dbReference type="Gene3D" id="3.40.50.720">
    <property type="entry name" value="NAD(P)-binding Rossmann-like Domain"/>
    <property type="match status" value="1"/>
</dbReference>